<dbReference type="InterPro" id="IPR006200">
    <property type="entry name" value="LexA"/>
</dbReference>
<keyword evidence="4" id="KW-0227">DNA damage</keyword>
<dbReference type="InterPro" id="IPR015927">
    <property type="entry name" value="Peptidase_S24_S26A/B/C"/>
</dbReference>
<keyword evidence="6" id="KW-0068">Autocatalytic cleavage</keyword>
<proteinExistence type="inferred from homology"/>
<protein>
    <submittedName>
        <fullName evidence="13">Sos-response repressor and protease lexa</fullName>
        <ecNumber evidence="13">3.4.21.88</ecNumber>
    </submittedName>
</protein>
<dbReference type="CDD" id="cd06529">
    <property type="entry name" value="S24_LexA-like"/>
    <property type="match status" value="1"/>
</dbReference>
<dbReference type="NCBIfam" id="TIGR00498">
    <property type="entry name" value="lexA"/>
    <property type="match status" value="1"/>
</dbReference>
<dbReference type="SUPFAM" id="SSF51306">
    <property type="entry name" value="LexA/Signal peptidase"/>
    <property type="match status" value="1"/>
</dbReference>
<dbReference type="AlphaFoldDB" id="A0A0W8FMH4"/>
<feature type="domain" description="Peptidase S24/S26A/S26B/S26C" evidence="12">
    <location>
        <begin position="73"/>
        <end position="186"/>
    </location>
</feature>
<keyword evidence="5 13" id="KW-0378">Hydrolase</keyword>
<evidence type="ECO:0000256" key="1">
    <source>
        <dbReference type="ARBA" id="ARBA00007484"/>
    </source>
</evidence>
<dbReference type="GO" id="GO:0009432">
    <property type="term" value="P:SOS response"/>
    <property type="evidence" value="ECO:0007669"/>
    <property type="project" value="UniProtKB-KW"/>
</dbReference>
<keyword evidence="9" id="KW-0804">Transcription</keyword>
<dbReference type="NCBIfam" id="NF007621">
    <property type="entry name" value="PRK10276.1"/>
    <property type="match status" value="1"/>
</dbReference>
<organism evidence="13">
    <name type="scientific">hydrocarbon metagenome</name>
    <dbReference type="NCBI Taxonomy" id="938273"/>
    <lineage>
        <taxon>unclassified sequences</taxon>
        <taxon>metagenomes</taxon>
        <taxon>ecological metagenomes</taxon>
    </lineage>
</organism>
<dbReference type="InterPro" id="IPR036286">
    <property type="entry name" value="LexA/Signal_pep-like_sf"/>
</dbReference>
<sequence>MKKKMDINAVEQKFASFFKEQRRMPTYSEMLPLLGVKAKSAAEYWIKKLLEKGSLEKDTKGFLKPSRLSFHLPVVGNVAAGFPSPAEEELRDTMSFDEYLVNNPASSFILSVTGDSMIGEGIKDKDLVIVERGREPKNGDIILAEVDGRWTMKYFHKRGKKITLEAANPKYPPITPQEELRIAGVITAVVRKYHK</sequence>
<dbReference type="GO" id="GO:0004252">
    <property type="term" value="F:serine-type endopeptidase activity"/>
    <property type="evidence" value="ECO:0007669"/>
    <property type="project" value="UniProtKB-EC"/>
</dbReference>
<evidence type="ECO:0000313" key="13">
    <source>
        <dbReference type="EMBL" id="KUG22122.1"/>
    </source>
</evidence>
<dbReference type="Gene3D" id="2.10.109.10">
    <property type="entry name" value="Umud Fragment, subunit A"/>
    <property type="match status" value="1"/>
</dbReference>
<name>A0A0W8FMH4_9ZZZZ</name>
<dbReference type="EMBL" id="LNQE01000985">
    <property type="protein sequence ID" value="KUG22122.1"/>
    <property type="molecule type" value="Genomic_DNA"/>
</dbReference>
<evidence type="ECO:0000256" key="6">
    <source>
        <dbReference type="ARBA" id="ARBA00022813"/>
    </source>
</evidence>
<evidence type="ECO:0000256" key="5">
    <source>
        <dbReference type="ARBA" id="ARBA00022801"/>
    </source>
</evidence>
<dbReference type="GO" id="GO:0006508">
    <property type="term" value="P:proteolysis"/>
    <property type="evidence" value="ECO:0007669"/>
    <property type="project" value="UniProtKB-KW"/>
</dbReference>
<dbReference type="PANTHER" id="PTHR33516:SF2">
    <property type="entry name" value="LEXA REPRESSOR-RELATED"/>
    <property type="match status" value="1"/>
</dbReference>
<dbReference type="GO" id="GO:0006281">
    <property type="term" value="P:DNA repair"/>
    <property type="evidence" value="ECO:0007669"/>
    <property type="project" value="UniProtKB-KW"/>
</dbReference>
<comment type="caution">
    <text evidence="13">The sequence shown here is derived from an EMBL/GenBank/DDBJ whole genome shotgun (WGS) entry which is preliminary data.</text>
</comment>
<keyword evidence="10" id="KW-0234">DNA repair</keyword>
<evidence type="ECO:0000256" key="10">
    <source>
        <dbReference type="ARBA" id="ARBA00023204"/>
    </source>
</evidence>
<evidence type="ECO:0000256" key="11">
    <source>
        <dbReference type="ARBA" id="ARBA00023236"/>
    </source>
</evidence>
<evidence type="ECO:0000259" key="12">
    <source>
        <dbReference type="Pfam" id="PF00717"/>
    </source>
</evidence>
<evidence type="ECO:0000256" key="2">
    <source>
        <dbReference type="ARBA" id="ARBA00022491"/>
    </source>
</evidence>
<dbReference type="Pfam" id="PF00717">
    <property type="entry name" value="Peptidase_S24"/>
    <property type="match status" value="1"/>
</dbReference>
<reference evidence="13" key="1">
    <citation type="journal article" date="2015" name="Proc. Natl. Acad. Sci. U.S.A.">
        <title>Networks of energetic and metabolic interactions define dynamics in microbial communities.</title>
        <authorList>
            <person name="Embree M."/>
            <person name="Liu J.K."/>
            <person name="Al-Bassam M.M."/>
            <person name="Zengler K."/>
        </authorList>
    </citation>
    <scope>NUCLEOTIDE SEQUENCE</scope>
</reference>
<evidence type="ECO:0000256" key="4">
    <source>
        <dbReference type="ARBA" id="ARBA00022763"/>
    </source>
</evidence>
<evidence type="ECO:0000256" key="3">
    <source>
        <dbReference type="ARBA" id="ARBA00022705"/>
    </source>
</evidence>
<dbReference type="InterPro" id="IPR050077">
    <property type="entry name" value="LexA_repressor"/>
</dbReference>
<evidence type="ECO:0000256" key="9">
    <source>
        <dbReference type="ARBA" id="ARBA00023163"/>
    </source>
</evidence>
<dbReference type="InterPro" id="IPR006197">
    <property type="entry name" value="Peptidase_S24_LexA"/>
</dbReference>
<dbReference type="EC" id="3.4.21.88" evidence="13"/>
<dbReference type="PANTHER" id="PTHR33516">
    <property type="entry name" value="LEXA REPRESSOR"/>
    <property type="match status" value="1"/>
</dbReference>
<keyword evidence="13" id="KW-0645">Protease</keyword>
<evidence type="ECO:0000256" key="8">
    <source>
        <dbReference type="ARBA" id="ARBA00023125"/>
    </source>
</evidence>
<keyword evidence="11" id="KW-0742">SOS response</keyword>
<keyword evidence="2" id="KW-0678">Repressor</keyword>
<evidence type="ECO:0000256" key="7">
    <source>
        <dbReference type="ARBA" id="ARBA00023015"/>
    </source>
</evidence>
<dbReference type="GO" id="GO:0045892">
    <property type="term" value="P:negative regulation of DNA-templated transcription"/>
    <property type="evidence" value="ECO:0007669"/>
    <property type="project" value="InterPro"/>
</dbReference>
<comment type="similarity">
    <text evidence="1">Belongs to the peptidase S24 family.</text>
</comment>
<accession>A0A0W8FMH4</accession>
<gene>
    <name evidence="13" type="ORF">ASZ90_008092</name>
</gene>
<dbReference type="GO" id="GO:0006260">
    <property type="term" value="P:DNA replication"/>
    <property type="evidence" value="ECO:0007669"/>
    <property type="project" value="UniProtKB-KW"/>
</dbReference>
<keyword evidence="3" id="KW-0235">DNA replication</keyword>
<keyword evidence="7" id="KW-0805">Transcription regulation</keyword>
<dbReference type="GO" id="GO:0003677">
    <property type="term" value="F:DNA binding"/>
    <property type="evidence" value="ECO:0007669"/>
    <property type="project" value="UniProtKB-KW"/>
</dbReference>
<keyword evidence="8" id="KW-0238">DNA-binding</keyword>
<dbReference type="PRINTS" id="PR00726">
    <property type="entry name" value="LEXASERPTASE"/>
</dbReference>
<dbReference type="InterPro" id="IPR039418">
    <property type="entry name" value="LexA-like"/>
</dbReference>